<keyword evidence="3" id="KW-1133">Transmembrane helix</keyword>
<name>A0ABP3QMH7_9BACI</name>
<evidence type="ECO:0000256" key="2">
    <source>
        <dbReference type="SAM" id="MobiDB-lite"/>
    </source>
</evidence>
<evidence type="ECO:0000256" key="1">
    <source>
        <dbReference type="ARBA" id="ARBA00022729"/>
    </source>
</evidence>
<dbReference type="InterPro" id="IPR032812">
    <property type="entry name" value="SbsA_Ig"/>
</dbReference>
<dbReference type="Pfam" id="PF09826">
    <property type="entry name" value="Beta_propel"/>
    <property type="match status" value="1"/>
</dbReference>
<dbReference type="Pfam" id="PF13205">
    <property type="entry name" value="Big_5"/>
    <property type="match status" value="1"/>
</dbReference>
<dbReference type="InterPro" id="IPR014755">
    <property type="entry name" value="Cu-Rt/internalin_Ig-like"/>
</dbReference>
<accession>A0ABP3QMH7</accession>
<gene>
    <name evidence="5" type="ORF">GCM10009001_06340</name>
</gene>
<organism evidence="5 6">
    <name type="scientific">Virgibacillus siamensis</name>
    <dbReference type="NCBI Taxonomy" id="480071"/>
    <lineage>
        <taxon>Bacteria</taxon>
        <taxon>Bacillati</taxon>
        <taxon>Bacillota</taxon>
        <taxon>Bacilli</taxon>
        <taxon>Bacillales</taxon>
        <taxon>Bacillaceae</taxon>
        <taxon>Virgibacillus</taxon>
    </lineage>
</organism>
<evidence type="ECO:0000259" key="4">
    <source>
        <dbReference type="Pfam" id="PF13205"/>
    </source>
</evidence>
<dbReference type="InterPro" id="IPR019198">
    <property type="entry name" value="Beta_propeller_containing"/>
</dbReference>
<feature type="domain" description="SbsA Ig-like" evidence="4">
    <location>
        <begin position="41"/>
        <end position="128"/>
    </location>
</feature>
<feature type="region of interest" description="Disordered" evidence="2">
    <location>
        <begin position="155"/>
        <end position="191"/>
    </location>
</feature>
<dbReference type="Gene3D" id="2.60.40.1220">
    <property type="match status" value="1"/>
</dbReference>
<dbReference type="EMBL" id="BAAADS010000003">
    <property type="protein sequence ID" value="GAA0592971.1"/>
    <property type="molecule type" value="Genomic_DNA"/>
</dbReference>
<keyword evidence="1" id="KW-0732">Signal</keyword>
<reference evidence="6" key="1">
    <citation type="journal article" date="2019" name="Int. J. Syst. Evol. Microbiol.">
        <title>The Global Catalogue of Microorganisms (GCM) 10K type strain sequencing project: providing services to taxonomists for standard genome sequencing and annotation.</title>
        <authorList>
            <consortium name="The Broad Institute Genomics Platform"/>
            <consortium name="The Broad Institute Genome Sequencing Center for Infectious Disease"/>
            <person name="Wu L."/>
            <person name="Ma J."/>
        </authorList>
    </citation>
    <scope>NUCLEOTIDE SEQUENCE [LARGE SCALE GENOMIC DNA]</scope>
    <source>
        <strain evidence="6">JCM 15395</strain>
    </source>
</reference>
<evidence type="ECO:0000313" key="6">
    <source>
        <dbReference type="Proteomes" id="UP001500866"/>
    </source>
</evidence>
<evidence type="ECO:0000313" key="5">
    <source>
        <dbReference type="EMBL" id="GAA0592971.1"/>
    </source>
</evidence>
<dbReference type="Proteomes" id="UP001500866">
    <property type="component" value="Unassembled WGS sequence"/>
</dbReference>
<sequence length="737" mass="82912">MINRKTALYCLVILVAVGAAIFYLMPGSIGVKIPAKSSYAPTLKDWSIHFSETMNPDTFTKDAVTVTNHNNEPVEVTITWNKEHTVLTLQAPESGYQIDHTYMITVSDTVETENGDKLNKTFTHSFTTVSDIQTIKDKEQLVTLLQERSNATQKLIKKQDRGVSMESAQSDSGKNMAKSGPGASSTNTQVNGIDEGDIIKTNGEFIYYSRGADVVVASAAKKESNIVSTISTKDFRPTELYLHDDLLIIIGNSHRLNRQPSTQSAVVDRAILPPGKTTAIIYNVTDPEHPEKVREVSMDGSLISTRKMNGYLYLIANHHPPIRVLQEKKKGTNDLRPSIKDTAVSNKTHPLRYNSLYFFPDTKEKNFLMLGSINLNKLNEKAEIEAYLGASSQIYMSKKHLYIAAYRYSKDISPERNSPELSISRPPVKTKINQFKLNKGAITYNASAVVEGRLINQFAMDEHDGTFRVATTKDTMWNDDKPSTNNLFTFDMQMNPVGSIEGLAKGERIYSVRFMDDTAYMVTFKQVDPLFVIDLKNPKKPAVLGKLKIPGFSNYLHPLDEDHVIGFGQNTKLVNSEHGQEQQVKIDGLKISVFDVSNPAKPKEEYSEIIGEGHSYSEVNHNHRALYEHPKRPIFGFPATIYDAKNIQKGEASYRDESLSFQGAFLYNITSDNGIQLKDSISNLKSTNHDYPSRRKHKIRRMVSVGDTLYCFSQNEMSIYNLDKEKIILRVPFPEMN</sequence>
<keyword evidence="3" id="KW-0812">Transmembrane</keyword>
<feature type="compositionally biased region" description="Polar residues" evidence="2">
    <location>
        <begin position="182"/>
        <end position="191"/>
    </location>
</feature>
<protein>
    <submittedName>
        <fullName evidence="5">Beta-propeller domain-containing protein</fullName>
    </submittedName>
</protein>
<keyword evidence="3" id="KW-0472">Membrane</keyword>
<dbReference type="RefSeq" id="WP_343810239.1">
    <property type="nucleotide sequence ID" value="NZ_BAAADS010000003.1"/>
</dbReference>
<feature type="transmembrane region" description="Helical" evidence="3">
    <location>
        <begin position="7"/>
        <end position="25"/>
    </location>
</feature>
<comment type="caution">
    <text evidence="5">The sequence shown here is derived from an EMBL/GenBank/DDBJ whole genome shotgun (WGS) entry which is preliminary data.</text>
</comment>
<proteinExistence type="predicted"/>
<evidence type="ECO:0000256" key="3">
    <source>
        <dbReference type="SAM" id="Phobius"/>
    </source>
</evidence>
<keyword evidence="6" id="KW-1185">Reference proteome</keyword>